<protein>
    <submittedName>
        <fullName evidence="1">Uncharacterized protein</fullName>
    </submittedName>
</protein>
<proteinExistence type="predicted"/>
<dbReference type="Proteomes" id="UP000297839">
    <property type="component" value="Unassembled WGS sequence"/>
</dbReference>
<gene>
    <name evidence="1" type="ORF">EZ216_06920</name>
</gene>
<dbReference type="EMBL" id="SMLK01000001">
    <property type="protein sequence ID" value="TFZ08868.1"/>
    <property type="molecule type" value="Genomic_DNA"/>
</dbReference>
<evidence type="ECO:0000313" key="1">
    <source>
        <dbReference type="EMBL" id="TFZ08868.1"/>
    </source>
</evidence>
<dbReference type="AlphaFoldDB" id="A0A4Z0CE46"/>
<sequence length="66" mass="7356">MSDVKAIEDAVRALPPEDLAEFRRWFAEFDHAAWDAQLQQDAAAGKLDALAAEARADYRSDPRKAP</sequence>
<evidence type="ECO:0000313" key="2">
    <source>
        <dbReference type="Proteomes" id="UP000297839"/>
    </source>
</evidence>
<keyword evidence="2" id="KW-1185">Reference proteome</keyword>
<reference evidence="1 2" key="1">
    <citation type="submission" date="2019-03" db="EMBL/GenBank/DDBJ databases">
        <title>Ramlibacter sp. 18x22-1, whole genome shotgun sequence.</title>
        <authorList>
            <person name="Zhang X."/>
            <person name="Feng G."/>
            <person name="Zhu H."/>
        </authorList>
    </citation>
    <scope>NUCLEOTIDE SEQUENCE [LARGE SCALE GENOMIC DNA]</scope>
    <source>
        <strain evidence="1 2">18x22-1</strain>
    </source>
</reference>
<organism evidence="1 2">
    <name type="scientific">Ramlibacter humi</name>
    <dbReference type="NCBI Taxonomy" id="2530451"/>
    <lineage>
        <taxon>Bacteria</taxon>
        <taxon>Pseudomonadati</taxon>
        <taxon>Pseudomonadota</taxon>
        <taxon>Betaproteobacteria</taxon>
        <taxon>Burkholderiales</taxon>
        <taxon>Comamonadaceae</taxon>
        <taxon>Ramlibacter</taxon>
    </lineage>
</organism>
<name>A0A4Z0CE46_9BURK</name>
<accession>A0A4Z0CE46</accession>
<dbReference type="RefSeq" id="WP_135248953.1">
    <property type="nucleotide sequence ID" value="NZ_SMLK01000001.1"/>
</dbReference>
<comment type="caution">
    <text evidence="1">The sequence shown here is derived from an EMBL/GenBank/DDBJ whole genome shotgun (WGS) entry which is preliminary data.</text>
</comment>